<dbReference type="InterPro" id="IPR010982">
    <property type="entry name" value="Lambda_DNA-bd_dom_sf"/>
</dbReference>
<evidence type="ECO:0000313" key="2">
    <source>
        <dbReference type="Proteomes" id="UP000050852"/>
    </source>
</evidence>
<protein>
    <recommendedName>
        <fullName evidence="3">HTH cro/C1-type domain-containing protein</fullName>
    </recommendedName>
</protein>
<dbReference type="PATRIC" id="fig|1615673.3.peg.87"/>
<evidence type="ECO:0008006" key="3">
    <source>
        <dbReference type="Google" id="ProtNLM"/>
    </source>
</evidence>
<organism evidence="1 2">
    <name type="scientific">Pseudomonas paralactis</name>
    <dbReference type="NCBI Taxonomy" id="1615673"/>
    <lineage>
        <taxon>Bacteria</taxon>
        <taxon>Pseudomonadati</taxon>
        <taxon>Pseudomonadota</taxon>
        <taxon>Gammaproteobacteria</taxon>
        <taxon>Pseudomonadales</taxon>
        <taxon>Pseudomonadaceae</taxon>
        <taxon>Pseudomonas</taxon>
    </lineage>
</organism>
<dbReference type="EMBL" id="JYLN01000010">
    <property type="protein sequence ID" value="KRP69655.1"/>
    <property type="molecule type" value="Genomic_DNA"/>
</dbReference>
<dbReference type="GO" id="GO:0003677">
    <property type="term" value="F:DNA binding"/>
    <property type="evidence" value="ECO:0007669"/>
    <property type="project" value="InterPro"/>
</dbReference>
<name>A0A0R3A8V0_9PSED</name>
<sequence>MNGAKKDMALHKEQGMVFEQGKEACAGRRSMTLRAVSAECSGVRLRMLLSECKISPMDFALFLKVTPQRLTNWFSRGIPHAWLDRIARLLSVNAQWLGTGLGEKFRETSE</sequence>
<gene>
    <name evidence="1" type="ORF">TX23_22440</name>
</gene>
<dbReference type="Proteomes" id="UP000050852">
    <property type="component" value="Unassembled WGS sequence"/>
</dbReference>
<reference evidence="1 2" key="1">
    <citation type="submission" date="2015-02" db="EMBL/GenBank/DDBJ databases">
        <title>Two Pseudomonas sp. nov., isolated from raw milk.</title>
        <authorList>
            <person name="Wenning M."/>
            <person name="von Neubeck M."/>
            <person name="Huptas C."/>
            <person name="Scherer S."/>
        </authorList>
    </citation>
    <scope>NUCLEOTIDE SEQUENCE [LARGE SCALE GENOMIC DNA]</scope>
    <source>
        <strain evidence="1 2">DSM 29164</strain>
    </source>
</reference>
<accession>A0A0R3A8V0</accession>
<dbReference type="SUPFAM" id="SSF47413">
    <property type="entry name" value="lambda repressor-like DNA-binding domains"/>
    <property type="match status" value="1"/>
</dbReference>
<dbReference type="Gene3D" id="1.10.260.40">
    <property type="entry name" value="lambda repressor-like DNA-binding domains"/>
    <property type="match status" value="1"/>
</dbReference>
<comment type="caution">
    <text evidence="1">The sequence shown here is derived from an EMBL/GenBank/DDBJ whole genome shotgun (WGS) entry which is preliminary data.</text>
</comment>
<proteinExistence type="predicted"/>
<dbReference type="CDD" id="cd00093">
    <property type="entry name" value="HTH_XRE"/>
    <property type="match status" value="1"/>
</dbReference>
<dbReference type="AlphaFoldDB" id="A0A0R3A8V0"/>
<evidence type="ECO:0000313" key="1">
    <source>
        <dbReference type="EMBL" id="KRP69655.1"/>
    </source>
</evidence>
<dbReference type="InterPro" id="IPR001387">
    <property type="entry name" value="Cro/C1-type_HTH"/>
</dbReference>